<keyword evidence="4" id="KW-1185">Reference proteome</keyword>
<dbReference type="InterPro" id="IPR011990">
    <property type="entry name" value="TPR-like_helical_dom_sf"/>
</dbReference>
<feature type="repeat" description="PPR" evidence="2">
    <location>
        <begin position="525"/>
        <end position="559"/>
    </location>
</feature>
<reference evidence="3 4" key="1">
    <citation type="journal article" date="2024" name="Plant Biotechnol. J.">
        <title>Dendrobium thyrsiflorum genome and its molecular insights into genes involved in important horticultural traits.</title>
        <authorList>
            <person name="Chen B."/>
            <person name="Wang J.Y."/>
            <person name="Zheng P.J."/>
            <person name="Li K.L."/>
            <person name="Liang Y.M."/>
            <person name="Chen X.F."/>
            <person name="Zhang C."/>
            <person name="Zhao X."/>
            <person name="He X."/>
            <person name="Zhang G.Q."/>
            <person name="Liu Z.J."/>
            <person name="Xu Q."/>
        </authorList>
    </citation>
    <scope>NUCLEOTIDE SEQUENCE [LARGE SCALE GENOMIC DNA]</scope>
    <source>
        <strain evidence="3">GZMU011</strain>
    </source>
</reference>
<sequence length="606" mass="69600">MKEKGACPVTDLQDNRADLLCALLWQTICSTKCPLDYFLWFSSLLTGFEMWVLLKIARYQQTWASLPFFKFSPRKILAIYHRYGDFSNVVYSPELPDWFRFAEGEQDCDLDSEDDFLLPTRSGSSEGRRGSTKAVVRIEHSEAVDVDVDQISNVLKVRFSSPEEVVFTLNNDSPKVSKDLVDKILKRFSNEWIPALGFFRWADARMGYKHSRDSYDMMVDILGKSKQFDTMWGLVEEMSRIGGLISLSTITKVIRRLAGAARWKDAIMAFHDMVKFGISKDTVAMNILLDSLCKERSVMRARYAFLDLRREIAPNASSFNILVHGWCKARKLEEAWQTLEEMIEFGFEPCVITYTSLIEAYCLERDFQKVEAVLDEMRTQGCQPNVITYTIIMHSFGKAKETQAAFSVIDKMKTDGCLPDTSVYNSLIYIFARAGQLREAYNVYEEMHKREISPNVTTFNTLISAACNHSQAEHALKLLVKMDETSCRPDIKTYTPLLKLSCARKWMRVLLYLLGHMFKRDISLDLGTYTLLVRGLCRTGKLKHACILYEEMILKGFIPRSNSSAILLEALERKNMVAAKSRVQKLTLKAQNMRQLNHYTDQYASD</sequence>
<dbReference type="AlphaFoldDB" id="A0ABD0ULS1"/>
<keyword evidence="1" id="KW-0677">Repeat</keyword>
<dbReference type="Gene3D" id="1.25.40.10">
    <property type="entry name" value="Tetratricopeptide repeat domain"/>
    <property type="match status" value="4"/>
</dbReference>
<organism evidence="3 4">
    <name type="scientific">Dendrobium thyrsiflorum</name>
    <name type="common">Pinecone-like raceme dendrobium</name>
    <name type="synonym">Orchid</name>
    <dbReference type="NCBI Taxonomy" id="117978"/>
    <lineage>
        <taxon>Eukaryota</taxon>
        <taxon>Viridiplantae</taxon>
        <taxon>Streptophyta</taxon>
        <taxon>Embryophyta</taxon>
        <taxon>Tracheophyta</taxon>
        <taxon>Spermatophyta</taxon>
        <taxon>Magnoliopsida</taxon>
        <taxon>Liliopsida</taxon>
        <taxon>Asparagales</taxon>
        <taxon>Orchidaceae</taxon>
        <taxon>Epidendroideae</taxon>
        <taxon>Malaxideae</taxon>
        <taxon>Dendrobiinae</taxon>
        <taxon>Dendrobium</taxon>
    </lineage>
</organism>
<evidence type="ECO:0000313" key="3">
    <source>
        <dbReference type="EMBL" id="KAL0911306.1"/>
    </source>
</evidence>
<feature type="repeat" description="PPR" evidence="2">
    <location>
        <begin position="455"/>
        <end position="489"/>
    </location>
</feature>
<dbReference type="InterPro" id="IPR002885">
    <property type="entry name" value="PPR_rpt"/>
</dbReference>
<feature type="repeat" description="PPR" evidence="2">
    <location>
        <begin position="350"/>
        <end position="384"/>
    </location>
</feature>
<feature type="repeat" description="PPR" evidence="2">
    <location>
        <begin position="315"/>
        <end position="349"/>
    </location>
</feature>
<proteinExistence type="predicted"/>
<dbReference type="Pfam" id="PF01535">
    <property type="entry name" value="PPR"/>
    <property type="match status" value="1"/>
</dbReference>
<evidence type="ECO:0000256" key="2">
    <source>
        <dbReference type="PROSITE-ProRule" id="PRU00708"/>
    </source>
</evidence>
<dbReference type="NCBIfam" id="TIGR00756">
    <property type="entry name" value="PPR"/>
    <property type="match status" value="6"/>
</dbReference>
<evidence type="ECO:0000313" key="4">
    <source>
        <dbReference type="Proteomes" id="UP001552299"/>
    </source>
</evidence>
<dbReference type="PANTHER" id="PTHR45613">
    <property type="entry name" value="PENTATRICOPEPTIDE REPEAT-CONTAINING PROTEIN"/>
    <property type="match status" value="1"/>
</dbReference>
<comment type="caution">
    <text evidence="3">The sequence shown here is derived from an EMBL/GenBank/DDBJ whole genome shotgun (WGS) entry which is preliminary data.</text>
</comment>
<feature type="repeat" description="PPR" evidence="2">
    <location>
        <begin position="420"/>
        <end position="454"/>
    </location>
</feature>
<evidence type="ECO:0000256" key="1">
    <source>
        <dbReference type="ARBA" id="ARBA00022737"/>
    </source>
</evidence>
<name>A0ABD0ULS1_DENTH</name>
<dbReference type="PANTHER" id="PTHR45613:SF456">
    <property type="entry name" value="PENTACOTRIPEPTIDE-REPEAT REGION OF PRORP DOMAIN-CONTAINING PROTEIN"/>
    <property type="match status" value="1"/>
</dbReference>
<dbReference type="Pfam" id="PF12854">
    <property type="entry name" value="PPR_1"/>
    <property type="match status" value="2"/>
</dbReference>
<gene>
    <name evidence="3" type="ORF">M5K25_019438</name>
</gene>
<dbReference type="PROSITE" id="PS51375">
    <property type="entry name" value="PPR"/>
    <property type="match status" value="6"/>
</dbReference>
<accession>A0ABD0ULS1</accession>
<dbReference type="EMBL" id="JANQDX010000015">
    <property type="protein sequence ID" value="KAL0911306.1"/>
    <property type="molecule type" value="Genomic_DNA"/>
</dbReference>
<protein>
    <recommendedName>
        <fullName evidence="5">Pentatricopeptide repeat-containing protein</fullName>
    </recommendedName>
</protein>
<dbReference type="Pfam" id="PF13041">
    <property type="entry name" value="PPR_2"/>
    <property type="match status" value="2"/>
</dbReference>
<evidence type="ECO:0008006" key="5">
    <source>
        <dbReference type="Google" id="ProtNLM"/>
    </source>
</evidence>
<dbReference type="Proteomes" id="UP001552299">
    <property type="component" value="Unassembled WGS sequence"/>
</dbReference>
<feature type="repeat" description="PPR" evidence="2">
    <location>
        <begin position="385"/>
        <end position="419"/>
    </location>
</feature>